<dbReference type="PANTHER" id="PTHR21324">
    <property type="entry name" value="FASTING-INDUCIBLE INTEGRAL MEMBRANE PROTEIN TM6P1-RELATED"/>
    <property type="match status" value="1"/>
</dbReference>
<name>A0ABM3GK10_NEOLC</name>
<evidence type="ECO:0000256" key="3">
    <source>
        <dbReference type="ARBA" id="ARBA00022692"/>
    </source>
</evidence>
<dbReference type="RefSeq" id="XP_046600591.1">
    <property type="nucleotide sequence ID" value="XM_046744635.1"/>
</dbReference>
<evidence type="ECO:0000256" key="4">
    <source>
        <dbReference type="ARBA" id="ARBA00022989"/>
    </source>
</evidence>
<feature type="transmembrane region" description="Helical" evidence="6">
    <location>
        <begin position="207"/>
        <end position="229"/>
    </location>
</feature>
<evidence type="ECO:0000313" key="9">
    <source>
        <dbReference type="RefSeq" id="XP_046600591.1"/>
    </source>
</evidence>
<proteinExistence type="inferred from homology"/>
<gene>
    <name evidence="9" type="primary">LOC107222538</name>
</gene>
<evidence type="ECO:0000256" key="5">
    <source>
        <dbReference type="ARBA" id="ARBA00023136"/>
    </source>
</evidence>
<comment type="similarity">
    <text evidence="2">Belongs to the DRAM/TMEM150 family.</text>
</comment>
<dbReference type="Pfam" id="PF10277">
    <property type="entry name" value="Frag1"/>
    <property type="match status" value="1"/>
</dbReference>
<sequence>MEIEKTLENLHYVPIFLFILIPTTFIATYIIAVTLGHVEAGFPYISDTATYPPESCIFAQIINMAAATMCVVIYIRYSHTKELSSSYQFNASLPKWNRAALILGLLTCLGLSMVANFQETNVIVVHLIGALVCFGCGTAYFWTQVVCSYYLHPLGCSIKIAHLRLSLVVSCTILFIIGTVTAVLARLNYHGNNPRKWYKADGGWELHMASTVAEWLCAGCFCVYILTFTDEFRGVQLKRPKILFKPCRLRTSNEVLNESQDEVPQPKPPTTII</sequence>
<dbReference type="PANTHER" id="PTHR21324:SF2">
    <property type="entry name" value="EG:22E5.9 PROTEIN"/>
    <property type="match status" value="1"/>
</dbReference>
<feature type="transmembrane region" description="Helical" evidence="6">
    <location>
        <begin position="163"/>
        <end position="187"/>
    </location>
</feature>
<evidence type="ECO:0000256" key="6">
    <source>
        <dbReference type="SAM" id="Phobius"/>
    </source>
</evidence>
<dbReference type="InterPro" id="IPR050911">
    <property type="entry name" value="DRAM/TMEM150_Autophagy_Mod"/>
</dbReference>
<feature type="transmembrane region" description="Helical" evidence="6">
    <location>
        <begin position="96"/>
        <end position="117"/>
    </location>
</feature>
<keyword evidence="3 6" id="KW-0812">Transmembrane</keyword>
<accession>A0ABM3GK10</accession>
<dbReference type="GeneID" id="107222538"/>
<feature type="transmembrane region" description="Helical" evidence="6">
    <location>
        <begin position="12"/>
        <end position="37"/>
    </location>
</feature>
<evidence type="ECO:0000313" key="8">
    <source>
        <dbReference type="Proteomes" id="UP000829291"/>
    </source>
</evidence>
<keyword evidence="4 6" id="KW-1133">Transmembrane helix</keyword>
<comment type="subcellular location">
    <subcellularLocation>
        <location evidence="1">Endomembrane system</location>
        <topology evidence="1">Multi-pass membrane protein</topology>
    </subcellularLocation>
</comment>
<evidence type="ECO:0000259" key="7">
    <source>
        <dbReference type="Pfam" id="PF10277"/>
    </source>
</evidence>
<feature type="transmembrane region" description="Helical" evidence="6">
    <location>
        <begin position="57"/>
        <end position="75"/>
    </location>
</feature>
<organism evidence="8 9">
    <name type="scientific">Neodiprion lecontei</name>
    <name type="common">Redheaded pine sawfly</name>
    <dbReference type="NCBI Taxonomy" id="441921"/>
    <lineage>
        <taxon>Eukaryota</taxon>
        <taxon>Metazoa</taxon>
        <taxon>Ecdysozoa</taxon>
        <taxon>Arthropoda</taxon>
        <taxon>Hexapoda</taxon>
        <taxon>Insecta</taxon>
        <taxon>Pterygota</taxon>
        <taxon>Neoptera</taxon>
        <taxon>Endopterygota</taxon>
        <taxon>Hymenoptera</taxon>
        <taxon>Tenthredinoidea</taxon>
        <taxon>Diprionidae</taxon>
        <taxon>Diprioninae</taxon>
        <taxon>Neodiprion</taxon>
    </lineage>
</organism>
<evidence type="ECO:0000256" key="1">
    <source>
        <dbReference type="ARBA" id="ARBA00004127"/>
    </source>
</evidence>
<protein>
    <submittedName>
        <fullName evidence="9">DNA damage-regulated autophagy modulator protein 2 isoform X2</fullName>
    </submittedName>
</protein>
<dbReference type="InterPro" id="IPR019402">
    <property type="entry name" value="CWH43_N"/>
</dbReference>
<keyword evidence="8" id="KW-1185">Reference proteome</keyword>
<dbReference type="Proteomes" id="UP000829291">
    <property type="component" value="Chromosome 7"/>
</dbReference>
<keyword evidence="5 6" id="KW-0472">Membrane</keyword>
<reference evidence="9" key="1">
    <citation type="submission" date="2025-08" db="UniProtKB">
        <authorList>
            <consortium name="RefSeq"/>
        </authorList>
    </citation>
    <scope>IDENTIFICATION</scope>
    <source>
        <tissue evidence="9">Thorax and Abdomen</tissue>
    </source>
</reference>
<feature type="transmembrane region" description="Helical" evidence="6">
    <location>
        <begin position="123"/>
        <end position="151"/>
    </location>
</feature>
<feature type="domain" description="CWH43-like N-terminal" evidence="7">
    <location>
        <begin position="10"/>
        <end position="234"/>
    </location>
</feature>
<evidence type="ECO:0000256" key="2">
    <source>
        <dbReference type="ARBA" id="ARBA00006565"/>
    </source>
</evidence>